<gene>
    <name evidence="2" type="ORF">GCM10023350_26180</name>
</gene>
<keyword evidence="1" id="KW-0812">Transmembrane</keyword>
<feature type="transmembrane region" description="Helical" evidence="1">
    <location>
        <begin position="127"/>
        <end position="148"/>
    </location>
</feature>
<feature type="transmembrane region" description="Helical" evidence="1">
    <location>
        <begin position="160"/>
        <end position="179"/>
    </location>
</feature>
<evidence type="ECO:0000313" key="2">
    <source>
        <dbReference type="EMBL" id="GAA4740500.1"/>
    </source>
</evidence>
<feature type="transmembrane region" description="Helical" evidence="1">
    <location>
        <begin position="49"/>
        <end position="74"/>
    </location>
</feature>
<keyword evidence="3" id="KW-1185">Reference proteome</keyword>
<evidence type="ECO:0000313" key="3">
    <source>
        <dbReference type="Proteomes" id="UP001499882"/>
    </source>
</evidence>
<dbReference type="Proteomes" id="UP001499882">
    <property type="component" value="Unassembled WGS sequence"/>
</dbReference>
<comment type="caution">
    <text evidence="2">The sequence shown here is derived from an EMBL/GenBank/DDBJ whole genome shotgun (WGS) entry which is preliminary data.</text>
</comment>
<accession>A0ABP8YXU9</accession>
<proteinExistence type="predicted"/>
<keyword evidence="1" id="KW-1133">Transmembrane helix</keyword>
<protein>
    <recommendedName>
        <fullName evidence="4">YhfC family intramembrane metalloprotease</fullName>
    </recommendedName>
</protein>
<name>A0ABP8YXU9_9ACTN</name>
<evidence type="ECO:0000256" key="1">
    <source>
        <dbReference type="SAM" id="Phobius"/>
    </source>
</evidence>
<organism evidence="2 3">
    <name type="scientific">Nocardioides endophyticus</name>
    <dbReference type="NCBI Taxonomy" id="1353775"/>
    <lineage>
        <taxon>Bacteria</taxon>
        <taxon>Bacillati</taxon>
        <taxon>Actinomycetota</taxon>
        <taxon>Actinomycetes</taxon>
        <taxon>Propionibacteriales</taxon>
        <taxon>Nocardioidaceae</taxon>
        <taxon>Nocardioides</taxon>
    </lineage>
</organism>
<dbReference type="EMBL" id="BAABKN010000015">
    <property type="protein sequence ID" value="GAA4740500.1"/>
    <property type="molecule type" value="Genomic_DNA"/>
</dbReference>
<keyword evidence="1" id="KW-0472">Membrane</keyword>
<sequence>MLVRMDWLPISAALLVTGALALCLGSFLLPSSDGTAETLRIVQHQGGQWLTVAAILFLASVCLTLGLPTIFTLFDRRGWALALVSAIVLEIGFIGTAGFSMLMVFFRSLVITDALSHQGLEDATSEAGLTVFLIGWIAALYLGELLLGVALLRARATPRWVPLALIAHAVSVLFAPLLPEPASKALILLLVAGFCGIAIQATSPGTLRRSGGARSGL</sequence>
<feature type="transmembrane region" description="Helical" evidence="1">
    <location>
        <begin position="185"/>
        <end position="207"/>
    </location>
</feature>
<feature type="transmembrane region" description="Helical" evidence="1">
    <location>
        <begin position="7"/>
        <end position="29"/>
    </location>
</feature>
<reference evidence="3" key="1">
    <citation type="journal article" date="2019" name="Int. J. Syst. Evol. Microbiol.">
        <title>The Global Catalogue of Microorganisms (GCM) 10K type strain sequencing project: providing services to taxonomists for standard genome sequencing and annotation.</title>
        <authorList>
            <consortium name="The Broad Institute Genomics Platform"/>
            <consortium name="The Broad Institute Genome Sequencing Center for Infectious Disease"/>
            <person name="Wu L."/>
            <person name="Ma J."/>
        </authorList>
    </citation>
    <scope>NUCLEOTIDE SEQUENCE [LARGE SCALE GENOMIC DNA]</scope>
    <source>
        <strain evidence="3">JCM 18532</strain>
    </source>
</reference>
<evidence type="ECO:0008006" key="4">
    <source>
        <dbReference type="Google" id="ProtNLM"/>
    </source>
</evidence>
<feature type="transmembrane region" description="Helical" evidence="1">
    <location>
        <begin position="81"/>
        <end position="107"/>
    </location>
</feature>